<evidence type="ECO:0000256" key="3">
    <source>
        <dbReference type="PROSITE-ProRule" id="PRU10141"/>
    </source>
</evidence>
<dbReference type="PROSITE" id="PS50011">
    <property type="entry name" value="PROTEIN_KINASE_DOM"/>
    <property type="match status" value="1"/>
</dbReference>
<evidence type="ECO:0000259" key="5">
    <source>
        <dbReference type="PROSITE" id="PS50011"/>
    </source>
</evidence>
<keyword evidence="6" id="KW-0808">Transferase</keyword>
<feature type="compositionally biased region" description="Low complexity" evidence="4">
    <location>
        <begin position="8"/>
        <end position="25"/>
    </location>
</feature>
<dbReference type="InterPro" id="IPR008271">
    <property type="entry name" value="Ser/Thr_kinase_AS"/>
</dbReference>
<keyword evidence="7" id="KW-1185">Reference proteome</keyword>
<feature type="region of interest" description="Disordered" evidence="4">
    <location>
        <begin position="1"/>
        <end position="185"/>
    </location>
</feature>
<feature type="binding site" evidence="3">
    <location>
        <position position="408"/>
    </location>
    <ligand>
        <name>ATP</name>
        <dbReference type="ChEBI" id="CHEBI:30616"/>
    </ligand>
</feature>
<dbReference type="STRING" id="694573.A0A194UZ95"/>
<dbReference type="SMART" id="SM00220">
    <property type="entry name" value="S_TKc"/>
    <property type="match status" value="1"/>
</dbReference>
<dbReference type="SUPFAM" id="SSF56112">
    <property type="entry name" value="Protein kinase-like (PK-like)"/>
    <property type="match status" value="1"/>
</dbReference>
<proteinExistence type="predicted"/>
<dbReference type="EMBL" id="KN714695">
    <property type="protein sequence ID" value="KUI57010.1"/>
    <property type="molecule type" value="Genomic_DNA"/>
</dbReference>
<dbReference type="Pfam" id="PF00069">
    <property type="entry name" value="Pkinase"/>
    <property type="match status" value="1"/>
</dbReference>
<dbReference type="Proteomes" id="UP000078576">
    <property type="component" value="Unassembled WGS sequence"/>
</dbReference>
<gene>
    <name evidence="6" type="ORF">VP1G_04358</name>
</gene>
<dbReference type="PROSITE" id="PS00108">
    <property type="entry name" value="PROTEIN_KINASE_ST"/>
    <property type="match status" value="1"/>
</dbReference>
<feature type="compositionally biased region" description="Basic residues" evidence="4">
    <location>
        <begin position="292"/>
        <end position="303"/>
    </location>
</feature>
<evidence type="ECO:0000256" key="1">
    <source>
        <dbReference type="ARBA" id="ARBA00022741"/>
    </source>
</evidence>
<feature type="compositionally biased region" description="Polar residues" evidence="4">
    <location>
        <begin position="95"/>
        <end position="113"/>
    </location>
</feature>
<evidence type="ECO:0000313" key="7">
    <source>
        <dbReference type="Proteomes" id="UP000078576"/>
    </source>
</evidence>
<dbReference type="InterPro" id="IPR000719">
    <property type="entry name" value="Prot_kinase_dom"/>
</dbReference>
<keyword evidence="6" id="KW-0418">Kinase</keyword>
<feature type="compositionally biased region" description="Polar residues" evidence="4">
    <location>
        <begin position="121"/>
        <end position="166"/>
    </location>
</feature>
<dbReference type="GO" id="GO:0005524">
    <property type="term" value="F:ATP binding"/>
    <property type="evidence" value="ECO:0007669"/>
    <property type="project" value="UniProtKB-UniRule"/>
</dbReference>
<feature type="compositionally biased region" description="Polar residues" evidence="4">
    <location>
        <begin position="30"/>
        <end position="47"/>
    </location>
</feature>
<dbReference type="Gene3D" id="1.10.510.10">
    <property type="entry name" value="Transferase(Phosphotransferase) domain 1"/>
    <property type="match status" value="1"/>
</dbReference>
<dbReference type="GO" id="GO:0005634">
    <property type="term" value="C:nucleus"/>
    <property type="evidence" value="ECO:0007669"/>
    <property type="project" value="TreeGrafter"/>
</dbReference>
<keyword evidence="2 3" id="KW-0067">ATP-binding</keyword>
<dbReference type="OrthoDB" id="4062651at2759"/>
<protein>
    <submittedName>
        <fullName evidence="6">Serine/threonine-protein kinase HAL4/SAT4</fullName>
    </submittedName>
</protein>
<organism evidence="6 7">
    <name type="scientific">Cytospora mali</name>
    <name type="common">Apple Valsa canker fungus</name>
    <name type="synonym">Valsa mali</name>
    <dbReference type="NCBI Taxonomy" id="578113"/>
    <lineage>
        <taxon>Eukaryota</taxon>
        <taxon>Fungi</taxon>
        <taxon>Dikarya</taxon>
        <taxon>Ascomycota</taxon>
        <taxon>Pezizomycotina</taxon>
        <taxon>Sordariomycetes</taxon>
        <taxon>Sordariomycetidae</taxon>
        <taxon>Diaporthales</taxon>
        <taxon>Cytosporaceae</taxon>
        <taxon>Cytospora</taxon>
    </lineage>
</organism>
<evidence type="ECO:0000256" key="4">
    <source>
        <dbReference type="SAM" id="MobiDB-lite"/>
    </source>
</evidence>
<name>A0A194UZ95_CYTMA</name>
<dbReference type="PROSITE" id="PS00107">
    <property type="entry name" value="PROTEIN_KINASE_ATP"/>
    <property type="match status" value="1"/>
</dbReference>
<evidence type="ECO:0000313" key="6">
    <source>
        <dbReference type="EMBL" id="KUI57010.1"/>
    </source>
</evidence>
<sequence>MAFSAVLAPPAVSQTSSSTASASHSENPQDDGSSLSSSPPQYPTHLSNPIYEESDEDSECVSHNEPVTPVSGRQSSDFQAQRVHNHDYQPVIADNSLSSFPSIQPESTTTISNPKIDLRQVPSTNQGSKIDTNTDTENPRNLNNSTANPRASISTRPVSPPSTVRTSAEDDQPTPVQDYRRKSVSSFKRTMSNLNLFRRNAPSADGQQPFLVVAPHDPTEPTRRWSMHRSSATTPRSNSPPSPDSQTFDGREEQNQDSLAPGSDDLMSKKSRASTGLTLRSRAVNFAMGNGRHAKQPTGRRRANSFDASRRHAQRHQDGEPDVGPRNVFYAGPETGVGVKARRLSLSLPDEINVEVVELTSEFEYSNKKALANTPFARMATKKVGKGATATVRVMARKGFPEELYAVKTFRGKSGGETKEEYDKKVKSEFSLAKSLHHPNVVEAVRLCIDHSKWCHVMEYCAGGDLHTLVKKHKYLKSEEREGDRLCLFKQLIQGLNYLHSNGIAHRDIKLENLLLTKDSKLKITDFGVSEVFTGIHPAARESGGECGRQMGKVRLCKPGICGSQPWMAPEVLAKEKEYDPRKLDVWSAGLVMIALMCGGMLWDKAEENSPGCQNYTALVKTFEKWDAEHPDGTTCYTESEYPKYKFFDFFIERPPLRRVLLMMLNPDPDKRATIDQIVNYRWVKNIECCQLESYDDPAVVIDATQSSTFNAKGTRKIYCHNHLPPGLSTPKSHSLGAMPGQAGY</sequence>
<feature type="region of interest" description="Disordered" evidence="4">
    <location>
        <begin position="200"/>
        <end position="326"/>
    </location>
</feature>
<feature type="domain" description="Protein kinase" evidence="5">
    <location>
        <begin position="378"/>
        <end position="684"/>
    </location>
</feature>
<dbReference type="AlphaFoldDB" id="A0A194UZ95"/>
<dbReference type="InterPro" id="IPR011009">
    <property type="entry name" value="Kinase-like_dom_sf"/>
</dbReference>
<feature type="compositionally biased region" description="Polar residues" evidence="4">
    <location>
        <begin position="228"/>
        <end position="237"/>
    </location>
</feature>
<evidence type="ECO:0000256" key="2">
    <source>
        <dbReference type="ARBA" id="ARBA00022840"/>
    </source>
</evidence>
<dbReference type="PANTHER" id="PTHR24345">
    <property type="entry name" value="SERINE/THREONINE-PROTEIN KINASE PLK"/>
    <property type="match status" value="1"/>
</dbReference>
<dbReference type="InterPro" id="IPR017441">
    <property type="entry name" value="Protein_kinase_ATP_BS"/>
</dbReference>
<dbReference type="GO" id="GO:0004672">
    <property type="term" value="F:protein kinase activity"/>
    <property type="evidence" value="ECO:0007669"/>
    <property type="project" value="InterPro"/>
</dbReference>
<accession>A0A194UZ95</accession>
<keyword evidence="1 3" id="KW-0547">Nucleotide-binding</keyword>
<reference evidence="7" key="1">
    <citation type="submission" date="2014-12" db="EMBL/GenBank/DDBJ databases">
        <title>Genome Sequence of Valsa Canker Pathogens Uncovers a Specific Adaption of Colonization on Woody Bark.</title>
        <authorList>
            <person name="Yin Z."/>
            <person name="Liu H."/>
            <person name="Gao X."/>
            <person name="Li Z."/>
            <person name="Song N."/>
            <person name="Ke X."/>
            <person name="Dai Q."/>
            <person name="Wu Y."/>
            <person name="Sun Y."/>
            <person name="Xu J.-R."/>
            <person name="Kang Z.K."/>
            <person name="Wang L."/>
            <person name="Huang L."/>
        </authorList>
    </citation>
    <scope>NUCLEOTIDE SEQUENCE [LARGE SCALE GENOMIC DNA]</scope>
    <source>
        <strain evidence="7">SXYL134</strain>
    </source>
</reference>